<name>A0A9E7GFD4_9LILI</name>
<dbReference type="Proteomes" id="UP001055439">
    <property type="component" value="Chromosome 6"/>
</dbReference>
<keyword evidence="2" id="KW-1185">Reference proteome</keyword>
<organism evidence="1 2">
    <name type="scientific">Musa troglodytarum</name>
    <name type="common">fe'i banana</name>
    <dbReference type="NCBI Taxonomy" id="320322"/>
    <lineage>
        <taxon>Eukaryota</taxon>
        <taxon>Viridiplantae</taxon>
        <taxon>Streptophyta</taxon>
        <taxon>Embryophyta</taxon>
        <taxon>Tracheophyta</taxon>
        <taxon>Spermatophyta</taxon>
        <taxon>Magnoliopsida</taxon>
        <taxon>Liliopsida</taxon>
        <taxon>Zingiberales</taxon>
        <taxon>Musaceae</taxon>
        <taxon>Musa</taxon>
    </lineage>
</organism>
<evidence type="ECO:0000313" key="2">
    <source>
        <dbReference type="Proteomes" id="UP001055439"/>
    </source>
</evidence>
<protein>
    <submittedName>
        <fullName evidence="1">Uncharacterized protein</fullName>
    </submittedName>
</protein>
<gene>
    <name evidence="1" type="ORF">MUK42_33668</name>
</gene>
<accession>A0A9E7GFD4</accession>
<sequence>MELELGISVGFGSSPARTRIRLLRSVVCKDVLVISASVLLNSGEGLSEVGLPLLFLLNEEVVFWINGNMDLHRAKQLEMRHASAFQEKLVHSDLSRFVASRTSKTNAIVDV</sequence>
<reference evidence="1" key="1">
    <citation type="submission" date="2022-05" db="EMBL/GenBank/DDBJ databases">
        <title>The Musa troglodytarum L. genome provides insights into the mechanism of non-climacteric behaviour and enrichment of carotenoids.</title>
        <authorList>
            <person name="Wang J."/>
        </authorList>
    </citation>
    <scope>NUCLEOTIDE SEQUENCE</scope>
    <source>
        <tissue evidence="1">Leaf</tissue>
    </source>
</reference>
<dbReference type="EMBL" id="CP097508">
    <property type="protein sequence ID" value="URE13440.1"/>
    <property type="molecule type" value="Genomic_DNA"/>
</dbReference>
<dbReference type="AlphaFoldDB" id="A0A9E7GFD4"/>
<proteinExistence type="predicted"/>
<evidence type="ECO:0000313" key="1">
    <source>
        <dbReference type="EMBL" id="URE13440.1"/>
    </source>
</evidence>